<feature type="transmembrane region" description="Helical" evidence="1">
    <location>
        <begin position="157"/>
        <end position="179"/>
    </location>
</feature>
<gene>
    <name evidence="2" type="ORF">EIN_407850</name>
</gene>
<dbReference type="AlphaFoldDB" id="A0A0A1TWK3"/>
<keyword evidence="1" id="KW-0472">Membrane</keyword>
<feature type="transmembrane region" description="Helical" evidence="1">
    <location>
        <begin position="191"/>
        <end position="209"/>
    </location>
</feature>
<dbReference type="Proteomes" id="UP000014680">
    <property type="component" value="Unassembled WGS sequence"/>
</dbReference>
<organism evidence="2 3">
    <name type="scientific">Entamoeba invadens IP1</name>
    <dbReference type="NCBI Taxonomy" id="370355"/>
    <lineage>
        <taxon>Eukaryota</taxon>
        <taxon>Amoebozoa</taxon>
        <taxon>Evosea</taxon>
        <taxon>Archamoebae</taxon>
        <taxon>Mastigamoebida</taxon>
        <taxon>Entamoebidae</taxon>
        <taxon>Entamoeba</taxon>
    </lineage>
</organism>
<dbReference type="OMA" id="MENAYMD"/>
<protein>
    <submittedName>
        <fullName evidence="2">Uncharacterized protein</fullName>
    </submittedName>
</protein>
<sequence>MENAYMDYICSLYTFQILHAFSTQLAIHQYLRSYQFITQRILTSTLFGISGALMTSLLFTFEMRCPLDFLLVQLLVACLLEVPFISSMFEKHIILRDVVTFVRGIRLSNKAIQMVLLAKMSNTESVFIVIPHSFFASFGNDVSKWLLKYILNIPVSAFKPFIVVPWTFVSEIIVALPLYYSHFAVEGNDRWYDALTIAFGLFIAVNAILENHIDATIFDYFFDLFTPKQKEEQKEKAENNDQLHEKQN</sequence>
<evidence type="ECO:0000313" key="3">
    <source>
        <dbReference type="Proteomes" id="UP000014680"/>
    </source>
</evidence>
<feature type="transmembrane region" description="Helical" evidence="1">
    <location>
        <begin position="41"/>
        <end position="61"/>
    </location>
</feature>
<evidence type="ECO:0000313" key="2">
    <source>
        <dbReference type="EMBL" id="ELP85566.1"/>
    </source>
</evidence>
<keyword evidence="3" id="KW-1185">Reference proteome</keyword>
<evidence type="ECO:0000256" key="1">
    <source>
        <dbReference type="SAM" id="Phobius"/>
    </source>
</evidence>
<dbReference type="VEuPathDB" id="AmoebaDB:EIN_407850"/>
<dbReference type="KEGG" id="eiv:EIN_407850"/>
<dbReference type="EMBL" id="KB207048">
    <property type="protein sequence ID" value="ELP85566.1"/>
    <property type="molecule type" value="Genomic_DNA"/>
</dbReference>
<proteinExistence type="predicted"/>
<accession>A0A0A1TWK3</accession>
<keyword evidence="1" id="KW-1133">Transmembrane helix</keyword>
<dbReference type="GeneID" id="14884613"/>
<feature type="transmembrane region" description="Helical" evidence="1">
    <location>
        <begin position="67"/>
        <end position="86"/>
    </location>
</feature>
<reference evidence="2 3" key="1">
    <citation type="submission" date="2012-10" db="EMBL/GenBank/DDBJ databases">
        <authorList>
            <person name="Zafar N."/>
            <person name="Inman J."/>
            <person name="Hall N."/>
            <person name="Lorenzi H."/>
            <person name="Caler E."/>
        </authorList>
    </citation>
    <scope>NUCLEOTIDE SEQUENCE [LARGE SCALE GENOMIC DNA]</scope>
    <source>
        <strain evidence="2 3">IP1</strain>
    </source>
</reference>
<dbReference type="RefSeq" id="XP_004184912.1">
    <property type="nucleotide sequence ID" value="XM_004184864.1"/>
</dbReference>
<keyword evidence="1" id="KW-0812">Transmembrane</keyword>
<name>A0A0A1TWK3_ENTIV</name>